<dbReference type="GO" id="GO:0003919">
    <property type="term" value="F:FMN adenylyltransferase activity"/>
    <property type="evidence" value="ECO:0007669"/>
    <property type="project" value="UniProtKB-UniRule"/>
</dbReference>
<dbReference type="Gene3D" id="2.40.30.30">
    <property type="entry name" value="Riboflavin kinase-like"/>
    <property type="match status" value="1"/>
</dbReference>
<evidence type="ECO:0000256" key="13">
    <source>
        <dbReference type="ARBA" id="ARBA00047880"/>
    </source>
</evidence>
<evidence type="ECO:0000256" key="1">
    <source>
        <dbReference type="ARBA" id="ARBA00002121"/>
    </source>
</evidence>
<dbReference type="Pfam" id="PF01687">
    <property type="entry name" value="Flavokinase"/>
    <property type="match status" value="1"/>
</dbReference>
<dbReference type="AlphaFoldDB" id="A0A9X3TXT5"/>
<evidence type="ECO:0000256" key="5">
    <source>
        <dbReference type="ARBA" id="ARBA00022643"/>
    </source>
</evidence>
<accession>A0A9X3TXT5</accession>
<dbReference type="InterPro" id="IPR023465">
    <property type="entry name" value="Riboflavin_kinase_dom_sf"/>
</dbReference>
<evidence type="ECO:0000256" key="8">
    <source>
        <dbReference type="ARBA" id="ARBA00022741"/>
    </source>
</evidence>
<dbReference type="InterPro" id="IPR004821">
    <property type="entry name" value="Cyt_trans-like"/>
</dbReference>
<dbReference type="GO" id="GO:0008531">
    <property type="term" value="F:riboflavin kinase activity"/>
    <property type="evidence" value="ECO:0007669"/>
    <property type="project" value="UniProtKB-UniRule"/>
</dbReference>
<dbReference type="InterPro" id="IPR015865">
    <property type="entry name" value="Riboflavin_kinase_bac/euk"/>
</dbReference>
<name>A0A9X3TXT5_9PROT</name>
<evidence type="ECO:0000256" key="6">
    <source>
        <dbReference type="ARBA" id="ARBA00022679"/>
    </source>
</evidence>
<evidence type="ECO:0000256" key="10">
    <source>
        <dbReference type="ARBA" id="ARBA00022827"/>
    </source>
</evidence>
<keyword evidence="4 15" id="KW-0285">Flavoprotein</keyword>
<dbReference type="CDD" id="cd02064">
    <property type="entry name" value="FAD_synthetase_N"/>
    <property type="match status" value="1"/>
</dbReference>
<dbReference type="EC" id="2.7.1.26" evidence="15"/>
<keyword evidence="6 15" id="KW-0808">Transferase</keyword>
<dbReference type="GO" id="GO:0005524">
    <property type="term" value="F:ATP binding"/>
    <property type="evidence" value="ECO:0007669"/>
    <property type="project" value="UniProtKB-UniRule"/>
</dbReference>
<dbReference type="PANTHER" id="PTHR22749">
    <property type="entry name" value="RIBOFLAVIN KINASE/FMN ADENYLYLTRANSFERASE"/>
    <property type="match status" value="1"/>
</dbReference>
<dbReference type="SMART" id="SM00904">
    <property type="entry name" value="Flavokinase"/>
    <property type="match status" value="1"/>
</dbReference>
<dbReference type="GO" id="GO:0009398">
    <property type="term" value="P:FMN biosynthetic process"/>
    <property type="evidence" value="ECO:0007669"/>
    <property type="project" value="UniProtKB-UniRule"/>
</dbReference>
<evidence type="ECO:0000313" key="18">
    <source>
        <dbReference type="Proteomes" id="UP001141619"/>
    </source>
</evidence>
<dbReference type="PANTHER" id="PTHR22749:SF6">
    <property type="entry name" value="RIBOFLAVIN KINASE"/>
    <property type="match status" value="1"/>
</dbReference>
<dbReference type="SUPFAM" id="SSF52374">
    <property type="entry name" value="Nucleotidylyl transferase"/>
    <property type="match status" value="1"/>
</dbReference>
<dbReference type="SUPFAM" id="SSF82114">
    <property type="entry name" value="Riboflavin kinase-like"/>
    <property type="match status" value="1"/>
</dbReference>
<evidence type="ECO:0000256" key="3">
    <source>
        <dbReference type="ARBA" id="ARBA00005201"/>
    </source>
</evidence>
<comment type="pathway">
    <text evidence="2 15">Cofactor biosynthesis; FAD biosynthesis; FAD from FMN: step 1/1.</text>
</comment>
<dbReference type="NCBIfam" id="TIGR00125">
    <property type="entry name" value="cyt_tran_rel"/>
    <property type="match status" value="1"/>
</dbReference>
<comment type="catalytic activity">
    <reaction evidence="14 15">
        <text>FMN + ATP + H(+) = FAD + diphosphate</text>
        <dbReference type="Rhea" id="RHEA:17237"/>
        <dbReference type="ChEBI" id="CHEBI:15378"/>
        <dbReference type="ChEBI" id="CHEBI:30616"/>
        <dbReference type="ChEBI" id="CHEBI:33019"/>
        <dbReference type="ChEBI" id="CHEBI:57692"/>
        <dbReference type="ChEBI" id="CHEBI:58210"/>
        <dbReference type="EC" id="2.7.7.2"/>
    </reaction>
</comment>
<dbReference type="EC" id="2.7.7.2" evidence="15"/>
<sequence length="327" mass="35964">MQIFRHYEDIPPQLRGGVVALGNFDGFHRGHQAVIRTAAAEAELLHAPLWVFTTEPHPRAFFRPGDPPFRLTPLRAKTHCLETFGVDNMLVLPFDPALSGMLAQDFVIEVLIGGLGIKHAVVGYDYRFGKGRGGGVDVLRQMGGMEHFGVTIVAPITEEDGSTAPVVYSSSVIRRALQDGQVRAATEALGHWWFIDGHVLEGDKRGRTIGFPTLNLSMDDYLLPAFGVYAVRVVLPTGNVVEGVANIGRRPTFDKADVTLEVHLFDFTGDLYGQVVSVEIVDFIRPEQKFAGLDELKAQIAKDSVRARELLADPALARGRYRLPRLG</sequence>
<evidence type="ECO:0000256" key="9">
    <source>
        <dbReference type="ARBA" id="ARBA00022777"/>
    </source>
</evidence>
<organism evidence="17 18">
    <name type="scientific">Govanella unica</name>
    <dbReference type="NCBI Taxonomy" id="2975056"/>
    <lineage>
        <taxon>Bacteria</taxon>
        <taxon>Pseudomonadati</taxon>
        <taxon>Pseudomonadota</taxon>
        <taxon>Alphaproteobacteria</taxon>
        <taxon>Emcibacterales</taxon>
        <taxon>Govanellaceae</taxon>
        <taxon>Govanella</taxon>
    </lineage>
</organism>
<dbReference type="InterPro" id="IPR002606">
    <property type="entry name" value="Riboflavin_kinase_bac"/>
</dbReference>
<dbReference type="NCBIfam" id="TIGR00083">
    <property type="entry name" value="ribF"/>
    <property type="match status" value="1"/>
</dbReference>
<dbReference type="RefSeq" id="WP_274943647.1">
    <property type="nucleotide sequence ID" value="NZ_JANWOI010000003.1"/>
</dbReference>
<dbReference type="FunFam" id="2.40.30.30:FF:000003">
    <property type="entry name" value="Riboflavin biosynthesis protein"/>
    <property type="match status" value="1"/>
</dbReference>
<keyword evidence="10 15" id="KW-0274">FAD</keyword>
<feature type="domain" description="Riboflavin kinase" evidence="16">
    <location>
        <begin position="188"/>
        <end position="312"/>
    </location>
</feature>
<evidence type="ECO:0000256" key="4">
    <source>
        <dbReference type="ARBA" id="ARBA00022630"/>
    </source>
</evidence>
<dbReference type="InterPro" id="IPR015864">
    <property type="entry name" value="FAD_synthase"/>
</dbReference>
<keyword evidence="11 15" id="KW-0067">ATP-binding</keyword>
<evidence type="ECO:0000313" key="17">
    <source>
        <dbReference type="EMBL" id="MDA5193940.1"/>
    </source>
</evidence>
<reference evidence="17" key="2">
    <citation type="journal article" date="2023" name="Syst. Appl. Microbiol.">
        <title>Govania unica gen. nov., sp. nov., a rare biosphere bacterium that represents a novel family in the class Alphaproteobacteria.</title>
        <authorList>
            <person name="Vandamme P."/>
            <person name="Peeters C."/>
            <person name="Hettiarachchi A."/>
            <person name="Cnockaert M."/>
            <person name="Carlier A."/>
        </authorList>
    </citation>
    <scope>NUCLEOTIDE SEQUENCE</scope>
    <source>
        <strain evidence="17">LMG 31809</strain>
    </source>
</reference>
<comment type="catalytic activity">
    <reaction evidence="13 15">
        <text>riboflavin + ATP = FMN + ADP + H(+)</text>
        <dbReference type="Rhea" id="RHEA:14357"/>
        <dbReference type="ChEBI" id="CHEBI:15378"/>
        <dbReference type="ChEBI" id="CHEBI:30616"/>
        <dbReference type="ChEBI" id="CHEBI:57986"/>
        <dbReference type="ChEBI" id="CHEBI:58210"/>
        <dbReference type="ChEBI" id="CHEBI:456216"/>
        <dbReference type="EC" id="2.7.1.26"/>
    </reaction>
</comment>
<keyword evidence="7 15" id="KW-0548">Nucleotidyltransferase</keyword>
<comment type="function">
    <text evidence="1">Catalyzes the phosphorylation of riboflavin to FMN followed by the adenylation of FMN to FAD.</text>
</comment>
<keyword evidence="12" id="KW-0511">Multifunctional enzyme</keyword>
<evidence type="ECO:0000256" key="7">
    <source>
        <dbReference type="ARBA" id="ARBA00022695"/>
    </source>
</evidence>
<dbReference type="EMBL" id="JANWOI010000003">
    <property type="protein sequence ID" value="MDA5193940.1"/>
    <property type="molecule type" value="Genomic_DNA"/>
</dbReference>
<comment type="similarity">
    <text evidence="15">Belongs to the ribF family.</text>
</comment>
<comment type="caution">
    <text evidence="17">The sequence shown here is derived from an EMBL/GenBank/DDBJ whole genome shotgun (WGS) entry which is preliminary data.</text>
</comment>
<evidence type="ECO:0000256" key="15">
    <source>
        <dbReference type="PIRNR" id="PIRNR004491"/>
    </source>
</evidence>
<dbReference type="InterPro" id="IPR014729">
    <property type="entry name" value="Rossmann-like_a/b/a_fold"/>
</dbReference>
<protein>
    <recommendedName>
        <fullName evidence="15">Riboflavin biosynthesis protein</fullName>
    </recommendedName>
    <domain>
        <recommendedName>
            <fullName evidence="15">Riboflavin kinase</fullName>
            <ecNumber evidence="15">2.7.1.26</ecNumber>
        </recommendedName>
        <alternativeName>
            <fullName evidence="15">Flavokinase</fullName>
        </alternativeName>
    </domain>
    <domain>
        <recommendedName>
            <fullName evidence="15">FMN adenylyltransferase</fullName>
            <ecNumber evidence="15">2.7.7.2</ecNumber>
        </recommendedName>
        <alternativeName>
            <fullName evidence="15">FAD pyrophosphorylase</fullName>
        </alternativeName>
        <alternativeName>
            <fullName evidence="15">FAD synthase</fullName>
        </alternativeName>
    </domain>
</protein>
<proteinExistence type="inferred from homology"/>
<dbReference type="GO" id="GO:0009231">
    <property type="term" value="P:riboflavin biosynthetic process"/>
    <property type="evidence" value="ECO:0007669"/>
    <property type="project" value="InterPro"/>
</dbReference>
<keyword evidence="9 15" id="KW-0418">Kinase</keyword>
<dbReference type="GO" id="GO:0006747">
    <property type="term" value="P:FAD biosynthetic process"/>
    <property type="evidence" value="ECO:0007669"/>
    <property type="project" value="UniProtKB-UniRule"/>
</dbReference>
<dbReference type="Gene3D" id="3.40.50.620">
    <property type="entry name" value="HUPs"/>
    <property type="match status" value="1"/>
</dbReference>
<dbReference type="Pfam" id="PF06574">
    <property type="entry name" value="FAD_syn"/>
    <property type="match status" value="1"/>
</dbReference>
<evidence type="ECO:0000256" key="12">
    <source>
        <dbReference type="ARBA" id="ARBA00023268"/>
    </source>
</evidence>
<gene>
    <name evidence="17" type="ORF">NYP16_08250</name>
</gene>
<reference evidence="17" key="1">
    <citation type="submission" date="2022-08" db="EMBL/GenBank/DDBJ databases">
        <authorList>
            <person name="Vandamme P."/>
            <person name="Hettiarachchi A."/>
            <person name="Peeters C."/>
            <person name="Cnockaert M."/>
            <person name="Carlier A."/>
        </authorList>
    </citation>
    <scope>NUCLEOTIDE SEQUENCE</scope>
    <source>
        <strain evidence="17">LMG 31809</strain>
    </source>
</reference>
<keyword evidence="5 15" id="KW-0288">FMN</keyword>
<dbReference type="InterPro" id="IPR023468">
    <property type="entry name" value="Riboflavin_kinase"/>
</dbReference>
<keyword evidence="18" id="KW-1185">Reference proteome</keyword>
<keyword evidence="8 15" id="KW-0547">Nucleotide-binding</keyword>
<dbReference type="Proteomes" id="UP001141619">
    <property type="component" value="Unassembled WGS sequence"/>
</dbReference>
<evidence type="ECO:0000256" key="2">
    <source>
        <dbReference type="ARBA" id="ARBA00004726"/>
    </source>
</evidence>
<comment type="pathway">
    <text evidence="3 15">Cofactor biosynthesis; FMN biosynthesis; FMN from riboflavin (ATP route): step 1/1.</text>
</comment>
<evidence type="ECO:0000259" key="16">
    <source>
        <dbReference type="SMART" id="SM00904"/>
    </source>
</evidence>
<evidence type="ECO:0000256" key="14">
    <source>
        <dbReference type="ARBA" id="ARBA00049494"/>
    </source>
</evidence>
<dbReference type="NCBIfam" id="NF004160">
    <property type="entry name" value="PRK05627.1-3"/>
    <property type="match status" value="1"/>
</dbReference>
<dbReference type="PIRSF" id="PIRSF004491">
    <property type="entry name" value="FAD_Synth"/>
    <property type="match status" value="1"/>
</dbReference>
<dbReference type="FunFam" id="3.40.50.620:FF:000021">
    <property type="entry name" value="Riboflavin biosynthesis protein"/>
    <property type="match status" value="1"/>
</dbReference>
<evidence type="ECO:0000256" key="11">
    <source>
        <dbReference type="ARBA" id="ARBA00022840"/>
    </source>
</evidence>